<keyword evidence="3" id="KW-1185">Reference proteome</keyword>
<feature type="non-terminal residue" evidence="2">
    <location>
        <position position="42"/>
    </location>
</feature>
<accession>A0A9N9JYI8</accession>
<gene>
    <name evidence="2" type="ORF">RFULGI_LOCUS17963</name>
</gene>
<feature type="region of interest" description="Disordered" evidence="1">
    <location>
        <begin position="1"/>
        <end position="42"/>
    </location>
</feature>
<organism evidence="2 3">
    <name type="scientific">Racocetra fulgida</name>
    <dbReference type="NCBI Taxonomy" id="60492"/>
    <lineage>
        <taxon>Eukaryota</taxon>
        <taxon>Fungi</taxon>
        <taxon>Fungi incertae sedis</taxon>
        <taxon>Mucoromycota</taxon>
        <taxon>Glomeromycotina</taxon>
        <taxon>Glomeromycetes</taxon>
        <taxon>Diversisporales</taxon>
        <taxon>Gigasporaceae</taxon>
        <taxon>Racocetra</taxon>
    </lineage>
</organism>
<comment type="caution">
    <text evidence="2">The sequence shown here is derived from an EMBL/GenBank/DDBJ whole genome shotgun (WGS) entry which is preliminary data.</text>
</comment>
<sequence>MLSTVLQNDFSQDEESNNDSHDDIQIREVDRVDSSEDSASDE</sequence>
<evidence type="ECO:0000313" key="2">
    <source>
        <dbReference type="EMBL" id="CAG8803319.1"/>
    </source>
</evidence>
<feature type="compositionally biased region" description="Polar residues" evidence="1">
    <location>
        <begin position="1"/>
        <end position="10"/>
    </location>
</feature>
<protein>
    <submittedName>
        <fullName evidence="2">10763_t:CDS:1</fullName>
    </submittedName>
</protein>
<evidence type="ECO:0000313" key="3">
    <source>
        <dbReference type="Proteomes" id="UP000789396"/>
    </source>
</evidence>
<proteinExistence type="predicted"/>
<feature type="compositionally biased region" description="Basic and acidic residues" evidence="1">
    <location>
        <begin position="18"/>
        <end position="34"/>
    </location>
</feature>
<evidence type="ECO:0000256" key="1">
    <source>
        <dbReference type="SAM" id="MobiDB-lite"/>
    </source>
</evidence>
<reference evidence="2" key="1">
    <citation type="submission" date="2021-06" db="EMBL/GenBank/DDBJ databases">
        <authorList>
            <person name="Kallberg Y."/>
            <person name="Tangrot J."/>
            <person name="Rosling A."/>
        </authorList>
    </citation>
    <scope>NUCLEOTIDE SEQUENCE</scope>
    <source>
        <strain evidence="2">IN212</strain>
    </source>
</reference>
<dbReference type="AlphaFoldDB" id="A0A9N9JYI8"/>
<name>A0A9N9JYI8_9GLOM</name>
<dbReference type="EMBL" id="CAJVPZ010074690">
    <property type="protein sequence ID" value="CAG8803319.1"/>
    <property type="molecule type" value="Genomic_DNA"/>
</dbReference>
<dbReference type="Proteomes" id="UP000789396">
    <property type="component" value="Unassembled WGS sequence"/>
</dbReference>